<proteinExistence type="predicted"/>
<protein>
    <recommendedName>
        <fullName evidence="3">Transposase</fullName>
    </recommendedName>
</protein>
<reference evidence="2" key="1">
    <citation type="journal article" date="2019" name="Int. J. Syst. Evol. Microbiol.">
        <title>The Global Catalogue of Microorganisms (GCM) 10K type strain sequencing project: providing services to taxonomists for standard genome sequencing and annotation.</title>
        <authorList>
            <consortium name="The Broad Institute Genomics Platform"/>
            <consortium name="The Broad Institute Genome Sequencing Center for Infectious Disease"/>
            <person name="Wu L."/>
            <person name="Ma J."/>
        </authorList>
    </citation>
    <scope>NUCLEOTIDE SEQUENCE [LARGE SCALE GENOMIC DNA]</scope>
    <source>
        <strain evidence="2">JCM 16702</strain>
    </source>
</reference>
<dbReference type="Proteomes" id="UP001500683">
    <property type="component" value="Unassembled WGS sequence"/>
</dbReference>
<keyword evidence="2" id="KW-1185">Reference proteome</keyword>
<name>A0ABP7X1D6_9ACTN</name>
<evidence type="ECO:0000313" key="1">
    <source>
        <dbReference type="EMBL" id="GAA4102305.1"/>
    </source>
</evidence>
<evidence type="ECO:0000313" key="2">
    <source>
        <dbReference type="Proteomes" id="UP001500683"/>
    </source>
</evidence>
<accession>A0ABP7X1D6</accession>
<dbReference type="EMBL" id="BAAAZG010000067">
    <property type="protein sequence ID" value="GAA4102305.1"/>
    <property type="molecule type" value="Genomic_DNA"/>
</dbReference>
<evidence type="ECO:0008006" key="3">
    <source>
        <dbReference type="Google" id="ProtNLM"/>
    </source>
</evidence>
<dbReference type="RefSeq" id="WP_344958102.1">
    <property type="nucleotide sequence ID" value="NZ_BAAAZG010000067.1"/>
</dbReference>
<sequence length="98" mass="11123">MARHLTLTRPRSRDSGVQLTLDYGQPRATASVYAPTGRRRLWWLSYRCPHCHGTHLGRSRRFGDIEGTRRSGCGRMIWLDIATVDTKGDTQIRGRLGA</sequence>
<comment type="caution">
    <text evidence="1">The sequence shown here is derived from an EMBL/GenBank/DDBJ whole genome shotgun (WGS) entry which is preliminary data.</text>
</comment>
<gene>
    <name evidence="1" type="ORF">GCM10022214_80220</name>
</gene>
<organism evidence="1 2">
    <name type="scientific">Actinomadura miaoliensis</name>
    <dbReference type="NCBI Taxonomy" id="430685"/>
    <lineage>
        <taxon>Bacteria</taxon>
        <taxon>Bacillati</taxon>
        <taxon>Actinomycetota</taxon>
        <taxon>Actinomycetes</taxon>
        <taxon>Streptosporangiales</taxon>
        <taxon>Thermomonosporaceae</taxon>
        <taxon>Actinomadura</taxon>
    </lineage>
</organism>